<name>A0A378QMI6_MORLA</name>
<dbReference type="EMBL" id="UGQC01000001">
    <property type="protein sequence ID" value="STZ01514.1"/>
    <property type="molecule type" value="Genomic_DNA"/>
</dbReference>
<evidence type="ECO:0000256" key="1">
    <source>
        <dbReference type="SAM" id="Phobius"/>
    </source>
</evidence>
<accession>A0A378QMI6</accession>
<proteinExistence type="predicted"/>
<keyword evidence="3" id="KW-1185">Reference proteome</keyword>
<keyword evidence="1" id="KW-0472">Membrane</keyword>
<protein>
    <submittedName>
        <fullName evidence="2">Uncharacterized protein</fullName>
    </submittedName>
</protein>
<organism evidence="2 3">
    <name type="scientific">Moraxella lacunata</name>
    <dbReference type="NCBI Taxonomy" id="477"/>
    <lineage>
        <taxon>Bacteria</taxon>
        <taxon>Pseudomonadati</taxon>
        <taxon>Pseudomonadota</taxon>
        <taxon>Gammaproteobacteria</taxon>
        <taxon>Moraxellales</taxon>
        <taxon>Moraxellaceae</taxon>
        <taxon>Moraxella</taxon>
    </lineage>
</organism>
<dbReference type="AlphaFoldDB" id="A0A378QMI6"/>
<reference evidence="2 3" key="1">
    <citation type="submission" date="2018-06" db="EMBL/GenBank/DDBJ databases">
        <authorList>
            <consortium name="Pathogen Informatics"/>
            <person name="Doyle S."/>
        </authorList>
    </citation>
    <scope>NUCLEOTIDE SEQUENCE [LARGE SCALE GENOMIC DNA]</scope>
    <source>
        <strain evidence="2 3">NCTC7911</strain>
    </source>
</reference>
<evidence type="ECO:0000313" key="3">
    <source>
        <dbReference type="Proteomes" id="UP000254107"/>
    </source>
</evidence>
<gene>
    <name evidence="2" type="ORF">NCTC7911_02945</name>
</gene>
<sequence length="173" mass="20304">MGIRRANETRVLLSTKNTFSKSVNYFLWGLLVFGILVCAILLCVLYLNLLNPNKDNFSIIKDLIIVAVPLFMIYKAIMPNKLHDKDNQKPMPMFIFDEIGMVFNHPKQGFEIQWQDIQMVDVSFMYNIPTLVIHTKTKKHKIDMMYFENDENVNIQKVFNEYAMKYSGKKLIL</sequence>
<evidence type="ECO:0000313" key="2">
    <source>
        <dbReference type="EMBL" id="STZ01514.1"/>
    </source>
</evidence>
<keyword evidence="1" id="KW-0812">Transmembrane</keyword>
<feature type="transmembrane region" description="Helical" evidence="1">
    <location>
        <begin position="59"/>
        <end position="77"/>
    </location>
</feature>
<feature type="transmembrane region" description="Helical" evidence="1">
    <location>
        <begin position="25"/>
        <end position="47"/>
    </location>
</feature>
<dbReference type="Proteomes" id="UP000254107">
    <property type="component" value="Unassembled WGS sequence"/>
</dbReference>
<keyword evidence="1" id="KW-1133">Transmembrane helix</keyword>